<proteinExistence type="predicted"/>
<organism evidence="1 2">
    <name type="scientific">Caerostris darwini</name>
    <dbReference type="NCBI Taxonomy" id="1538125"/>
    <lineage>
        <taxon>Eukaryota</taxon>
        <taxon>Metazoa</taxon>
        <taxon>Ecdysozoa</taxon>
        <taxon>Arthropoda</taxon>
        <taxon>Chelicerata</taxon>
        <taxon>Arachnida</taxon>
        <taxon>Araneae</taxon>
        <taxon>Araneomorphae</taxon>
        <taxon>Entelegynae</taxon>
        <taxon>Araneoidea</taxon>
        <taxon>Araneidae</taxon>
        <taxon>Caerostris</taxon>
    </lineage>
</organism>
<protein>
    <submittedName>
        <fullName evidence="1">Uncharacterized protein</fullName>
    </submittedName>
</protein>
<evidence type="ECO:0000313" key="1">
    <source>
        <dbReference type="EMBL" id="GIY55849.1"/>
    </source>
</evidence>
<reference evidence="1 2" key="1">
    <citation type="submission" date="2021-06" db="EMBL/GenBank/DDBJ databases">
        <title>Caerostris darwini draft genome.</title>
        <authorList>
            <person name="Kono N."/>
            <person name="Arakawa K."/>
        </authorList>
    </citation>
    <scope>NUCLEOTIDE SEQUENCE [LARGE SCALE GENOMIC DNA]</scope>
</reference>
<sequence length="90" mass="10484">MNGRRIFKRRLAYTTRMNLLSVFKESTPTQSVRAAMDRLEASSDVLLHSFRKGRHLLSDINGQEPECFVKQHSETMHVNLEVINLGLNWR</sequence>
<gene>
    <name evidence="1" type="ORF">CDAR_566351</name>
</gene>
<comment type="caution">
    <text evidence="1">The sequence shown here is derived from an EMBL/GenBank/DDBJ whole genome shotgun (WGS) entry which is preliminary data.</text>
</comment>
<accession>A0AAV4UDT2</accession>
<dbReference type="EMBL" id="BPLQ01011129">
    <property type="protein sequence ID" value="GIY55849.1"/>
    <property type="molecule type" value="Genomic_DNA"/>
</dbReference>
<dbReference type="AlphaFoldDB" id="A0AAV4UDT2"/>
<name>A0AAV4UDT2_9ARAC</name>
<keyword evidence="2" id="KW-1185">Reference proteome</keyword>
<evidence type="ECO:0000313" key="2">
    <source>
        <dbReference type="Proteomes" id="UP001054837"/>
    </source>
</evidence>
<dbReference type="Proteomes" id="UP001054837">
    <property type="component" value="Unassembled WGS sequence"/>
</dbReference>